<dbReference type="Proteomes" id="UP000077961">
    <property type="component" value="Unassembled WGS sequence"/>
</dbReference>
<dbReference type="Proteomes" id="UP000078116">
    <property type="component" value="Unassembled WGS sequence"/>
</dbReference>
<proteinExistence type="predicted"/>
<dbReference type="AlphaFoldDB" id="A0A1A9NHP3"/>
<evidence type="ECO:0000313" key="2">
    <source>
        <dbReference type="EMBL" id="OAJ58486.1"/>
    </source>
</evidence>
<accession>A0A1A9NHP3</accession>
<evidence type="ECO:0000256" key="1">
    <source>
        <dbReference type="SAM" id="Phobius"/>
    </source>
</evidence>
<dbReference type="EMBL" id="LXKA01000022">
    <property type="protein sequence ID" value="OAJ65705.1"/>
    <property type="molecule type" value="Genomic_DNA"/>
</dbReference>
<feature type="transmembrane region" description="Helical" evidence="1">
    <location>
        <begin position="39"/>
        <end position="66"/>
    </location>
</feature>
<dbReference type="EMBL" id="LXJZ01000176">
    <property type="protein sequence ID" value="OAJ58486.1"/>
    <property type="molecule type" value="Genomic_DNA"/>
</dbReference>
<feature type="transmembrane region" description="Helical" evidence="1">
    <location>
        <begin position="12"/>
        <end position="33"/>
    </location>
</feature>
<name>A0A1A9NHP3_9BURK</name>
<reference evidence="4 5" key="1">
    <citation type="submission" date="2016-04" db="EMBL/GenBank/DDBJ databases">
        <title>Reclassification of Paraburkholderia panaciterrae (Farh et al. 2015) Dobritsa &amp; Samadpour 2016 as a later homotypic synonym of Paraburkholderia ginsengiterrae (Farh et al. 2015) Dobritsa &amp; Samadpour 2016.</title>
        <authorList>
            <person name="Dobritsa A.P."/>
            <person name="Kutumbaka K."/>
            <person name="Samadpour M."/>
        </authorList>
    </citation>
    <scope>NUCLEOTIDE SEQUENCE [LARGE SCALE GENOMIC DNA]</scope>
    <source>
        <strain evidence="3 5">DCY85</strain>
        <strain evidence="2 4">DCY85-1</strain>
    </source>
</reference>
<keyword evidence="1" id="KW-1133">Transmembrane helix</keyword>
<protein>
    <submittedName>
        <fullName evidence="3">Uncharacterized protein</fullName>
    </submittedName>
</protein>
<evidence type="ECO:0000313" key="4">
    <source>
        <dbReference type="Proteomes" id="UP000077961"/>
    </source>
</evidence>
<dbReference type="STRING" id="1462993.A6V36_06075"/>
<keyword evidence="1" id="KW-0472">Membrane</keyword>
<comment type="caution">
    <text evidence="3">The sequence shown here is derived from an EMBL/GenBank/DDBJ whole genome shotgun (WGS) entry which is preliminary data.</text>
</comment>
<sequence>MVFLRLQRGAGEGALGGVAGLPGFCLLGFRHGLGFVSGFFVAFALAVQGLSFRLCSEALGLLGWIVGRFLRKLQYVSVGFI</sequence>
<keyword evidence="4" id="KW-1185">Reference proteome</keyword>
<evidence type="ECO:0000313" key="5">
    <source>
        <dbReference type="Proteomes" id="UP000078116"/>
    </source>
</evidence>
<evidence type="ECO:0000313" key="3">
    <source>
        <dbReference type="EMBL" id="OAJ65705.1"/>
    </source>
</evidence>
<gene>
    <name evidence="2" type="ORF">A6V36_06075</name>
    <name evidence="3" type="ORF">A6V37_14095</name>
</gene>
<organism evidence="3 5">
    <name type="scientific">Paraburkholderia ginsengiterrae</name>
    <dbReference type="NCBI Taxonomy" id="1462993"/>
    <lineage>
        <taxon>Bacteria</taxon>
        <taxon>Pseudomonadati</taxon>
        <taxon>Pseudomonadota</taxon>
        <taxon>Betaproteobacteria</taxon>
        <taxon>Burkholderiales</taxon>
        <taxon>Burkholderiaceae</taxon>
        <taxon>Paraburkholderia</taxon>
    </lineage>
</organism>
<keyword evidence="1" id="KW-0812">Transmembrane</keyword>